<protein>
    <submittedName>
        <fullName evidence="5">Uncharacterized protein</fullName>
    </submittedName>
</protein>
<dbReference type="Gramene" id="PVH64943">
    <property type="protein sequence ID" value="PVH64943"/>
    <property type="gene ID" value="PAHAL_2G390200"/>
</dbReference>
<sequence>MSRREPAASPFRDLSNLRTPRPNPKHVPASPNFFTASKTPFQAPTPTQLRRRRPGDGAPTPTPLGRRLRALEVDHSGSARRAESGRERALRAFAASASSWLSLLLRDPAACVCSPAATGTAAAAQPCAAGERDALGGDRALGGGGGAARRGAAGVKRKEMTPAMMAVLRDSLREVCSLDDVTESMGRYMSKGACEEVLVMIFQICKNIDEGRLKMKAHCPLVADLRLKEKATRILTCYNPDWLRIGLLIVLGGDSLLQSGLGKRDKEVHFLKLILEKQMFSQIMTANFCAHKKVVEGHNVQGYREASG</sequence>
<dbReference type="Proteomes" id="UP000243499">
    <property type="component" value="Chromosome 2"/>
</dbReference>
<name>A0A2T8KRX7_9POAL</name>
<dbReference type="PANTHER" id="PTHR22706:SF1">
    <property type="entry name" value="ASSEMBLY FACTOR FOR SPINDLE MICROTUBULES"/>
    <property type="match status" value="1"/>
</dbReference>
<dbReference type="AlphaFoldDB" id="A0A2T8KRX7"/>
<evidence type="ECO:0000256" key="4">
    <source>
        <dbReference type="SAM" id="MobiDB-lite"/>
    </source>
</evidence>
<dbReference type="PANTHER" id="PTHR22706">
    <property type="entry name" value="ASSEMBLY FACTOR FOR SPINDLE MICROTUBULES"/>
    <property type="match status" value="1"/>
</dbReference>
<dbReference type="GO" id="GO:0005516">
    <property type="term" value="F:calmodulin binding"/>
    <property type="evidence" value="ECO:0007669"/>
    <property type="project" value="UniProtKB-KW"/>
</dbReference>
<feature type="compositionally biased region" description="Polar residues" evidence="4">
    <location>
        <begin position="32"/>
        <end position="48"/>
    </location>
</feature>
<dbReference type="GO" id="GO:0000278">
    <property type="term" value="P:mitotic cell cycle"/>
    <property type="evidence" value="ECO:0007669"/>
    <property type="project" value="TreeGrafter"/>
</dbReference>
<gene>
    <name evidence="5" type="ORF">PAHAL_2G390200</name>
</gene>
<reference evidence="5" key="1">
    <citation type="submission" date="2018-04" db="EMBL/GenBank/DDBJ databases">
        <title>WGS assembly of Panicum hallii.</title>
        <authorList>
            <person name="Lovell J."/>
            <person name="Jenkins J."/>
            <person name="Lowry D."/>
            <person name="Mamidi S."/>
            <person name="Sreedasyam A."/>
            <person name="Weng X."/>
            <person name="Barry K."/>
            <person name="Bonette J."/>
            <person name="Campitelli B."/>
            <person name="Daum C."/>
            <person name="Gordon S."/>
            <person name="Gould B."/>
            <person name="Lipzen A."/>
            <person name="Macqueen A."/>
            <person name="Palacio-Mejia J."/>
            <person name="Plott C."/>
            <person name="Shakirov E."/>
            <person name="Shu S."/>
            <person name="Yoshinaga Y."/>
            <person name="Zane M."/>
            <person name="Rokhsar D."/>
            <person name="Grimwood J."/>
            <person name="Schmutz J."/>
            <person name="Juenger T."/>
        </authorList>
    </citation>
    <scope>NUCLEOTIDE SEQUENCE [LARGE SCALE GENOMIC DNA]</scope>
    <source>
        <strain evidence="5">FIL2</strain>
    </source>
</reference>
<evidence type="ECO:0000256" key="1">
    <source>
        <dbReference type="ARBA" id="ARBA00004496"/>
    </source>
</evidence>
<dbReference type="GO" id="GO:0007051">
    <property type="term" value="P:spindle organization"/>
    <property type="evidence" value="ECO:0007669"/>
    <property type="project" value="TreeGrafter"/>
</dbReference>
<keyword evidence="3" id="KW-0112">Calmodulin-binding</keyword>
<proteinExistence type="predicted"/>
<dbReference type="GO" id="GO:0051295">
    <property type="term" value="P:establishment of meiotic spindle localization"/>
    <property type="evidence" value="ECO:0007669"/>
    <property type="project" value="TreeGrafter"/>
</dbReference>
<dbReference type="GO" id="GO:0005737">
    <property type="term" value="C:cytoplasm"/>
    <property type="evidence" value="ECO:0007669"/>
    <property type="project" value="UniProtKB-SubCell"/>
</dbReference>
<keyword evidence="2" id="KW-0963">Cytoplasm</keyword>
<evidence type="ECO:0000256" key="3">
    <source>
        <dbReference type="ARBA" id="ARBA00022860"/>
    </source>
</evidence>
<feature type="region of interest" description="Disordered" evidence="4">
    <location>
        <begin position="1"/>
        <end position="86"/>
    </location>
</feature>
<evidence type="ECO:0000256" key="2">
    <source>
        <dbReference type="ARBA" id="ARBA00022490"/>
    </source>
</evidence>
<comment type="subcellular location">
    <subcellularLocation>
        <location evidence="1">Cytoplasm</location>
    </subcellularLocation>
</comment>
<evidence type="ECO:0000313" key="5">
    <source>
        <dbReference type="EMBL" id="PVH64943.1"/>
    </source>
</evidence>
<dbReference type="InterPro" id="IPR051185">
    <property type="entry name" value="ASPM"/>
</dbReference>
<dbReference type="EMBL" id="CM008047">
    <property type="protein sequence ID" value="PVH64943.1"/>
    <property type="molecule type" value="Genomic_DNA"/>
</dbReference>
<organism evidence="5">
    <name type="scientific">Panicum hallii</name>
    <dbReference type="NCBI Taxonomy" id="206008"/>
    <lineage>
        <taxon>Eukaryota</taxon>
        <taxon>Viridiplantae</taxon>
        <taxon>Streptophyta</taxon>
        <taxon>Embryophyta</taxon>
        <taxon>Tracheophyta</taxon>
        <taxon>Spermatophyta</taxon>
        <taxon>Magnoliopsida</taxon>
        <taxon>Liliopsida</taxon>
        <taxon>Poales</taxon>
        <taxon>Poaceae</taxon>
        <taxon>PACMAD clade</taxon>
        <taxon>Panicoideae</taxon>
        <taxon>Panicodae</taxon>
        <taxon>Paniceae</taxon>
        <taxon>Panicinae</taxon>
        <taxon>Panicum</taxon>
        <taxon>Panicum sect. Panicum</taxon>
    </lineage>
</organism>
<dbReference type="GO" id="GO:0000922">
    <property type="term" value="C:spindle pole"/>
    <property type="evidence" value="ECO:0007669"/>
    <property type="project" value="TreeGrafter"/>
</dbReference>
<accession>A0A2T8KRX7</accession>
<feature type="compositionally biased region" description="Basic and acidic residues" evidence="4">
    <location>
        <begin position="69"/>
        <end position="86"/>
    </location>
</feature>